<sequence>MHRIRTQAVIAASPEAVWAVLADFARYRQWNPLNLEAHGDAVLGAKIPMVFRNLASAKPGATISQTVTLVACEPGRALAWAGSVPLLFRGRHHFTLDAVPGGTRLLHGEDLAGLVPLTFTKVQIARDFVPAYEAVNVALAARVAALG</sequence>
<gene>
    <name evidence="1" type="ORF">JKL49_12225</name>
</gene>
<keyword evidence="2" id="KW-1185">Reference proteome</keyword>
<dbReference type="InterPro" id="IPR019587">
    <property type="entry name" value="Polyketide_cyclase/dehydratase"/>
</dbReference>
<dbReference type="Proteomes" id="UP000622580">
    <property type="component" value="Unassembled WGS sequence"/>
</dbReference>
<dbReference type="Pfam" id="PF10604">
    <property type="entry name" value="Polyketide_cyc2"/>
    <property type="match status" value="1"/>
</dbReference>
<proteinExistence type="predicted"/>
<dbReference type="SUPFAM" id="SSF55961">
    <property type="entry name" value="Bet v1-like"/>
    <property type="match status" value="1"/>
</dbReference>
<evidence type="ECO:0000313" key="1">
    <source>
        <dbReference type="EMBL" id="MBR7620154.1"/>
    </source>
</evidence>
<dbReference type="CDD" id="cd07822">
    <property type="entry name" value="SRPBCC_4"/>
    <property type="match status" value="1"/>
</dbReference>
<dbReference type="EMBL" id="JAGSGD010000001">
    <property type="protein sequence ID" value="MBR7620154.1"/>
    <property type="molecule type" value="Genomic_DNA"/>
</dbReference>
<dbReference type="AlphaFoldDB" id="A0A941D270"/>
<dbReference type="Gene3D" id="3.30.530.20">
    <property type="match status" value="1"/>
</dbReference>
<protein>
    <submittedName>
        <fullName evidence="1">SRPBCC domain-containing protein</fullName>
    </submittedName>
</protein>
<organism evidence="1 2">
    <name type="scientific">Phenylobacterium glaciei</name>
    <dbReference type="NCBI Taxonomy" id="2803784"/>
    <lineage>
        <taxon>Bacteria</taxon>
        <taxon>Pseudomonadati</taxon>
        <taxon>Pseudomonadota</taxon>
        <taxon>Alphaproteobacteria</taxon>
        <taxon>Caulobacterales</taxon>
        <taxon>Caulobacteraceae</taxon>
        <taxon>Phenylobacterium</taxon>
    </lineage>
</organism>
<accession>A0A941D270</accession>
<dbReference type="InterPro" id="IPR023393">
    <property type="entry name" value="START-like_dom_sf"/>
</dbReference>
<name>A0A941D270_9CAUL</name>
<dbReference type="PANTHER" id="PTHR36166:SF1">
    <property type="entry name" value="SRPBCC DOMAIN-CONTAINING PROTEIN"/>
    <property type="match status" value="1"/>
</dbReference>
<comment type="caution">
    <text evidence="1">The sequence shown here is derived from an EMBL/GenBank/DDBJ whole genome shotgun (WGS) entry which is preliminary data.</text>
</comment>
<reference evidence="1" key="1">
    <citation type="submission" date="2021-04" db="EMBL/GenBank/DDBJ databases">
        <title>Draft genome assembly of strain Phenylobacterium sp. 20VBR1 using MiniION and Illumina platforms.</title>
        <authorList>
            <person name="Thomas F.A."/>
            <person name="Krishnan K.P."/>
            <person name="Sinha R.K."/>
        </authorList>
    </citation>
    <scope>NUCLEOTIDE SEQUENCE</scope>
    <source>
        <strain evidence="1">20VBR1</strain>
    </source>
</reference>
<dbReference type="RefSeq" id="WP_215340879.1">
    <property type="nucleotide sequence ID" value="NZ_JAGSGD010000001.1"/>
</dbReference>
<evidence type="ECO:0000313" key="2">
    <source>
        <dbReference type="Proteomes" id="UP000622580"/>
    </source>
</evidence>
<dbReference type="PANTHER" id="PTHR36166">
    <property type="entry name" value="CHROMOSOME 9, WHOLE GENOME SHOTGUN SEQUENCE"/>
    <property type="match status" value="1"/>
</dbReference>